<keyword evidence="3" id="KW-0963">Cytoplasm</keyword>
<dbReference type="AlphaFoldDB" id="F4PWS7"/>
<evidence type="ECO:0000256" key="2">
    <source>
        <dbReference type="ARBA" id="ARBA00004496"/>
    </source>
</evidence>
<dbReference type="RefSeq" id="XP_004367424.1">
    <property type="nucleotide sequence ID" value="XM_004367367.1"/>
</dbReference>
<dbReference type="InterPro" id="IPR019355">
    <property type="entry name" value="Cell_cycle_regulator_Mat89Bb"/>
</dbReference>
<evidence type="ECO:0000256" key="4">
    <source>
        <dbReference type="ARBA" id="ARBA00022618"/>
    </source>
</evidence>
<feature type="compositionally biased region" description="Low complexity" evidence="9">
    <location>
        <begin position="461"/>
        <end position="483"/>
    </location>
</feature>
<dbReference type="PANTHER" id="PTHR12955:SF1">
    <property type="entry name" value="INTEGRATOR COMPLEX SUBUNIT 13"/>
    <property type="match status" value="1"/>
</dbReference>
<feature type="compositionally biased region" description="Basic and acidic residues" evidence="9">
    <location>
        <begin position="485"/>
        <end position="504"/>
    </location>
</feature>
<evidence type="ECO:0000256" key="9">
    <source>
        <dbReference type="SAM" id="MobiDB-lite"/>
    </source>
</evidence>
<evidence type="ECO:0000256" key="1">
    <source>
        <dbReference type="ARBA" id="ARBA00004123"/>
    </source>
</evidence>
<dbReference type="Proteomes" id="UP000007797">
    <property type="component" value="Unassembled WGS sequence"/>
</dbReference>
<dbReference type="GO" id="GO:0005737">
    <property type="term" value="C:cytoplasm"/>
    <property type="evidence" value="ECO:0007669"/>
    <property type="project" value="UniProtKB-SubCell"/>
</dbReference>
<evidence type="ECO:0000313" key="11">
    <source>
        <dbReference type="Proteomes" id="UP000007797"/>
    </source>
</evidence>
<comment type="similarity">
    <text evidence="8">Belongs to the Integrator subunit 13 family.</text>
</comment>
<gene>
    <name evidence="10" type="ORF">DFA_07565</name>
</gene>
<evidence type="ECO:0000256" key="5">
    <source>
        <dbReference type="ARBA" id="ARBA00022776"/>
    </source>
</evidence>
<dbReference type="GO" id="GO:0051301">
    <property type="term" value="P:cell division"/>
    <property type="evidence" value="ECO:0007669"/>
    <property type="project" value="UniProtKB-KW"/>
</dbReference>
<dbReference type="PANTHER" id="PTHR12955">
    <property type="entry name" value="SARCOMA ANTIGEN NY-SAR-95-RELATED"/>
    <property type="match status" value="1"/>
</dbReference>
<keyword evidence="7" id="KW-0131">Cell cycle</keyword>
<reference evidence="11" key="1">
    <citation type="journal article" date="2011" name="Genome Res.">
        <title>Phylogeny-wide analysis of social amoeba genomes highlights ancient origins for complex intercellular communication.</title>
        <authorList>
            <person name="Heidel A.J."/>
            <person name="Lawal H.M."/>
            <person name="Felder M."/>
            <person name="Schilde C."/>
            <person name="Helps N.R."/>
            <person name="Tunggal B."/>
            <person name="Rivero F."/>
            <person name="John U."/>
            <person name="Schleicher M."/>
            <person name="Eichinger L."/>
            <person name="Platzer M."/>
            <person name="Noegel A.A."/>
            <person name="Schaap P."/>
            <person name="Gloeckner G."/>
        </authorList>
    </citation>
    <scope>NUCLEOTIDE SEQUENCE [LARGE SCALE GENOMIC DNA]</scope>
    <source>
        <strain evidence="11">SH3</strain>
    </source>
</reference>
<sequence>MQHQQQQQSRISIVIDCLMPSWNEGLPVTGQTSPQLSSQQQQRKELPIQIQRTVASHIIESVIEYSRILYDLFNDTTSISIFSSLDQASCINGRDTQEQSLRFMVQSISNINKILNYNIGKPTPTYSSRPFHQYLESSIESLLHQDENTLQSKPFTMNNNIVVLVLPDQDGIGLTQFKSDNKIYDIPKESQLIIDKLNVQAFKKSNIGNNNNNNNNNGGNDSFGHLTIQKCELVVFKIRSGNGKKQQQQQQQQSTQDESYSYQRVSNQLDCFAKDCDESCHATTRDEQSECMFDEAYMRGSTSLSRDVACRGHPHVRAAAAQQPCLPQHATLTTRYCFHYTLSPEPADQLRQILTHFFNLAALNEQALFPHITKANIRKEYYKKLIHELYFFSKTCLTTQLHYDVFLIIERVYCQMTNTQPSPPPPHILKQHQQQIQQQQQMQQQQLPNQQGQKGGGTLYQNFQQQQNQQQQNNFQDNNNNNQYDRAKKMIKEDDLRRERDRQMKVTNPKMELGNVGDGSTSSLVEMLEKKRKLSNSPPPKPNNLFSMYTDKQKKTQSIELDGRL</sequence>
<evidence type="ECO:0000256" key="6">
    <source>
        <dbReference type="ARBA" id="ARBA00023242"/>
    </source>
</evidence>
<dbReference type="GO" id="GO:0051642">
    <property type="term" value="P:centrosome localization"/>
    <property type="evidence" value="ECO:0007669"/>
    <property type="project" value="TreeGrafter"/>
</dbReference>
<protein>
    <submittedName>
        <fullName evidence="10">Uncharacterized protein</fullName>
    </submittedName>
</protein>
<keyword evidence="4" id="KW-0132">Cell division</keyword>
<dbReference type="KEGG" id="dfa:DFA_07565"/>
<feature type="compositionally biased region" description="Low complexity" evidence="9">
    <location>
        <begin position="431"/>
        <end position="452"/>
    </location>
</feature>
<evidence type="ECO:0000256" key="7">
    <source>
        <dbReference type="ARBA" id="ARBA00023306"/>
    </source>
</evidence>
<organism evidence="10 11">
    <name type="scientific">Cavenderia fasciculata</name>
    <name type="common">Slime mold</name>
    <name type="synonym">Dictyostelium fasciculatum</name>
    <dbReference type="NCBI Taxonomy" id="261658"/>
    <lineage>
        <taxon>Eukaryota</taxon>
        <taxon>Amoebozoa</taxon>
        <taxon>Evosea</taxon>
        <taxon>Eumycetozoa</taxon>
        <taxon>Dictyostelia</taxon>
        <taxon>Acytosteliales</taxon>
        <taxon>Cavenderiaceae</taxon>
        <taxon>Cavenderia</taxon>
    </lineage>
</organism>
<feature type="region of interest" description="Disordered" evidence="9">
    <location>
        <begin position="419"/>
        <end position="565"/>
    </location>
</feature>
<keyword evidence="11" id="KW-1185">Reference proteome</keyword>
<accession>F4PWS7</accession>
<proteinExistence type="inferred from homology"/>
<evidence type="ECO:0000256" key="8">
    <source>
        <dbReference type="ARBA" id="ARBA00061603"/>
    </source>
</evidence>
<keyword evidence="6" id="KW-0539">Nucleus</keyword>
<evidence type="ECO:0000256" key="3">
    <source>
        <dbReference type="ARBA" id="ARBA00022490"/>
    </source>
</evidence>
<dbReference type="OrthoDB" id="30981at2759"/>
<dbReference type="GeneID" id="14871919"/>
<name>F4PWS7_CACFS</name>
<comment type="subcellular location">
    <subcellularLocation>
        <location evidence="2">Cytoplasm</location>
    </subcellularLocation>
    <subcellularLocation>
        <location evidence="1">Nucleus</location>
    </subcellularLocation>
</comment>
<keyword evidence="5" id="KW-0498">Mitosis</keyword>
<dbReference type="EMBL" id="GL883013">
    <property type="protein sequence ID" value="EGG20441.1"/>
    <property type="molecule type" value="Genomic_DNA"/>
</dbReference>
<dbReference type="GO" id="GO:0007346">
    <property type="term" value="P:regulation of mitotic cell cycle"/>
    <property type="evidence" value="ECO:0007669"/>
    <property type="project" value="TreeGrafter"/>
</dbReference>
<dbReference type="Pfam" id="PF10221">
    <property type="entry name" value="Mat89Bb"/>
    <property type="match status" value="1"/>
</dbReference>
<dbReference type="GO" id="GO:0032039">
    <property type="term" value="C:integrator complex"/>
    <property type="evidence" value="ECO:0007669"/>
    <property type="project" value="TreeGrafter"/>
</dbReference>
<evidence type="ECO:0000313" key="10">
    <source>
        <dbReference type="EMBL" id="EGG20441.1"/>
    </source>
</evidence>